<evidence type="ECO:0008006" key="3">
    <source>
        <dbReference type="Google" id="ProtNLM"/>
    </source>
</evidence>
<evidence type="ECO:0000313" key="2">
    <source>
        <dbReference type="Proteomes" id="UP000249467"/>
    </source>
</evidence>
<proteinExistence type="predicted"/>
<protein>
    <recommendedName>
        <fullName evidence="3">Helicase/UvrB N-terminal domain-containing protein</fullName>
    </recommendedName>
</protein>
<dbReference type="Proteomes" id="UP000249467">
    <property type="component" value="Unassembled WGS sequence"/>
</dbReference>
<sequence>MKKNLISQTLHNYCNQSPQGLFLLSMPTGFGKTYNVLDFIYKNYRDFASQGRKIFFVTNLKKNLPWEDLQKRFDEDNLQEEFKKHVLFIDSNVNAIKANLLSIEDDIPKRYTQTPQYKDLVKYLNLAKKTDLPKEFEDYINLKIASELEPEFRRLIEQELRDKKNFTDKPSRLRAIKEDREYQWIGKLYPAVFTDEKTVIFLSINKFIVKNSTLVEASYSFKEHLKKESLIFIDEFDSTKETILQNIIESGIKNRIDLIDFFVDIHNHLAKMEDSKNITKKSEWWIKESSGKKWLPPDELLQTLRTKSQNIFKKYDLQHKCKSDGEEFNRKRNFLFYDYRFYSILDAKKKIVVATDTQGNINWIRTCDNDISSSANNTFVDIRSLLIELSSFLTYFQKGISYLSQNYKHLKDEGKLDKELFAFEFAVKSLLHHFNVDDKDIDLLANKIVAGEVVYKSPQKNLKKLAPFYESGFSYYSVVDKEDHDTLSKIQMIEFDQTPESFLVDICKKAMVVGISATANINSNIGNYDIEYLKSSLNELFFELQNNEISSLQKAYEESTNGYDRLTIKASFIGGKSLEESKVNLERVFDDQAIVNDIYGKLKFEIGNKEDEDNSIDFVFGRYAKILTAWKYFLDNHDCHGFLCLLNKLPKRKDPQLDLDKIIEYAKDLLDDDESTDIVDDISNVIVILSSENFDREKEKLLNDLANGKRRFIVSTYQTVGSGQNLQFKIPQNIQPIHTNNRDKDGCMDINAIYLDKPTHLMVALNYGNVSEHDLIKYIFQLEFLREAGDISPKEFKSELTRAFRAFLKEQPNNYSNRYLYNTNAYSSLLNKFIIQAIGRICRTNMKADKIHILADITIKEHLNNVSLPKNMILIHEYNALVRAASLDSDISDPHNNLIDLENKASYVSCKTASYINQRLLYGSWSDDSKEEWLEIRQQVLKQPTVIDDSQLIDRWKPLYLQLPIPNNYYYFNRPSDSNVEISFSNTDFSLMDETTVRLSELMKIDSFYKLFTKNGWATSFLPSKYMLTPPMFNDIYKGALGEVCGKHVFEELNIPLIELDVNEFEVFDFKTEKNVYIDFKFWSGAFIRDAEDEISKIRNKMEKIKANKVMIINLLAPKDQPFKVKIQKDISIIEIPYLYRNNSIDKEAVNFILGETNK</sequence>
<reference evidence="1 2" key="1">
    <citation type="submission" date="2018-04" db="EMBL/GenBank/DDBJ databases">
        <authorList>
            <person name="Go L.Y."/>
            <person name="Mitchell J.A."/>
        </authorList>
    </citation>
    <scope>NUCLEOTIDE SEQUENCE [LARGE SCALE GENOMIC DNA]</scope>
    <source>
        <strain evidence="1">ULC066bin1</strain>
    </source>
</reference>
<dbReference type="EMBL" id="QBML01000031">
    <property type="protein sequence ID" value="PZO37418.1"/>
    <property type="molecule type" value="Genomic_DNA"/>
</dbReference>
<reference evidence="1 2" key="2">
    <citation type="submission" date="2018-06" db="EMBL/GenBank/DDBJ databases">
        <title>Metagenomic assembly of (sub)arctic Cyanobacteria and their associated microbiome from non-axenic cultures.</title>
        <authorList>
            <person name="Baurain D."/>
        </authorList>
    </citation>
    <scope>NUCLEOTIDE SEQUENCE [LARGE SCALE GENOMIC DNA]</scope>
    <source>
        <strain evidence="1">ULC066bin1</strain>
    </source>
</reference>
<comment type="caution">
    <text evidence="1">The sequence shown here is derived from an EMBL/GenBank/DDBJ whole genome shotgun (WGS) entry which is preliminary data.</text>
</comment>
<organism evidence="1 2">
    <name type="scientific">Pseudanabaena frigida</name>
    <dbReference type="NCBI Taxonomy" id="945775"/>
    <lineage>
        <taxon>Bacteria</taxon>
        <taxon>Bacillati</taxon>
        <taxon>Cyanobacteriota</taxon>
        <taxon>Cyanophyceae</taxon>
        <taxon>Pseudanabaenales</taxon>
        <taxon>Pseudanabaenaceae</taxon>
        <taxon>Pseudanabaena</taxon>
    </lineage>
</organism>
<evidence type="ECO:0000313" key="1">
    <source>
        <dbReference type="EMBL" id="PZO37418.1"/>
    </source>
</evidence>
<accession>A0A2W4Y1V3</accession>
<dbReference type="AlphaFoldDB" id="A0A2W4Y1V3"/>
<gene>
    <name evidence="1" type="ORF">DCF19_18985</name>
</gene>
<name>A0A2W4Y1V3_9CYAN</name>